<dbReference type="EMBL" id="CP001821">
    <property type="protein sequence ID" value="ACZ29596.1"/>
    <property type="molecule type" value="Genomic_DNA"/>
</dbReference>
<gene>
    <name evidence="1" type="ordered locus">Xcel_0557</name>
</gene>
<evidence type="ECO:0000313" key="1">
    <source>
        <dbReference type="EMBL" id="ACZ29596.1"/>
    </source>
</evidence>
<accession>D1BWL4</accession>
<dbReference type="Proteomes" id="UP000002255">
    <property type="component" value="Chromosome"/>
</dbReference>
<reference evidence="2" key="1">
    <citation type="submission" date="2009-11" db="EMBL/GenBank/DDBJ databases">
        <title>The complete chromosome of Xylanimonas cellulosilytica DSM 15894.</title>
        <authorList>
            <consortium name="US DOE Joint Genome Institute (JGI-PGF)"/>
            <person name="Lucas S."/>
            <person name="Copeland A."/>
            <person name="Lapidus A."/>
            <person name="Glavina del Rio T."/>
            <person name="Dalin E."/>
            <person name="Tice H."/>
            <person name="Bruce D."/>
            <person name="Goodwin L."/>
            <person name="Pitluck S."/>
            <person name="Kyrpides N."/>
            <person name="Mavromatis K."/>
            <person name="Ivanova N."/>
            <person name="Mikhailova N."/>
            <person name="Foster B."/>
            <person name="Clum A."/>
            <person name="Brettin T."/>
            <person name="Detter J.C."/>
            <person name="Han C."/>
            <person name="Larimer F."/>
            <person name="Land M."/>
            <person name="Hauser L."/>
            <person name="Markowitz V."/>
            <person name="Cheng J.F."/>
            <person name="Hugenholtz P."/>
            <person name="Woyke T."/>
            <person name="Wu D."/>
            <person name="Gehrich-Schroeter G."/>
            <person name="Schneider S."/>
            <person name="Pukall S.R."/>
            <person name="Klenk H.P."/>
            <person name="Eisen J.A."/>
        </authorList>
    </citation>
    <scope>NUCLEOTIDE SEQUENCE [LARGE SCALE GENOMIC DNA]</scope>
    <source>
        <strain evidence="2">DSM 15894 / CECT 5975 / LMG 20990 / XIL07</strain>
    </source>
</reference>
<dbReference type="KEGG" id="xce:Xcel_0557"/>
<dbReference type="OrthoDB" id="5126464at2"/>
<protein>
    <submittedName>
        <fullName evidence="1">Uncharacterized protein</fullName>
    </submittedName>
</protein>
<sequence>MSGERIETAGEYVPTTDEVRDSWVDDMFPTLTAEAFDRWFDTEWTKAFDKGWAHAATQVRRVLAKRWGNPDIANDMAVQALTRLFGESDD</sequence>
<dbReference type="HOGENOM" id="CLU_2440111_0_0_11"/>
<dbReference type="STRING" id="446471.Xcel_0557"/>
<keyword evidence="2" id="KW-1185">Reference proteome</keyword>
<name>D1BWL4_XYLCX</name>
<organism evidence="1 2">
    <name type="scientific">Xylanimonas cellulosilytica (strain DSM 15894 / JCM 12276 / CECT 5975 / KCTC 9989 / LMG 20990 / NBRC 107835 / XIL07)</name>
    <dbReference type="NCBI Taxonomy" id="446471"/>
    <lineage>
        <taxon>Bacteria</taxon>
        <taxon>Bacillati</taxon>
        <taxon>Actinomycetota</taxon>
        <taxon>Actinomycetes</taxon>
        <taxon>Micrococcales</taxon>
        <taxon>Promicromonosporaceae</taxon>
        <taxon>Xylanimonas</taxon>
    </lineage>
</organism>
<dbReference type="AlphaFoldDB" id="D1BWL4"/>
<proteinExistence type="predicted"/>
<evidence type="ECO:0000313" key="2">
    <source>
        <dbReference type="Proteomes" id="UP000002255"/>
    </source>
</evidence>
<reference evidence="1 2" key="2">
    <citation type="journal article" date="2010" name="Stand. Genomic Sci.">
        <title>Complete genome sequence of Xylanimonas cellulosilytica type strain (XIL07).</title>
        <authorList>
            <person name="Foster B."/>
            <person name="Pukall R."/>
            <person name="Abt B."/>
            <person name="Nolan M."/>
            <person name="Glavina Del Rio T."/>
            <person name="Chen F."/>
            <person name="Lucas S."/>
            <person name="Tice H."/>
            <person name="Pitluck S."/>
            <person name="Cheng J.-F."/>
            <person name="Chertkov O."/>
            <person name="Brettin T."/>
            <person name="Han C."/>
            <person name="Detter J.C."/>
            <person name="Bruce D."/>
            <person name="Goodwin L."/>
            <person name="Ivanova N."/>
            <person name="Mavromatis K."/>
            <person name="Pati A."/>
            <person name="Mikhailova N."/>
            <person name="Chen A."/>
            <person name="Palaniappan K."/>
            <person name="Land M."/>
            <person name="Hauser L."/>
            <person name="Chang Y.-J."/>
            <person name="Jeffries C.D."/>
            <person name="Chain P."/>
            <person name="Rohde M."/>
            <person name="Goeker M."/>
            <person name="Bristow J."/>
            <person name="Eisen J.A."/>
            <person name="Markowitz V."/>
            <person name="Hugenholtz P."/>
            <person name="Kyrpides N.C."/>
            <person name="Klenk H.-P."/>
            <person name="Lapidus A."/>
        </authorList>
    </citation>
    <scope>NUCLEOTIDE SEQUENCE [LARGE SCALE GENOMIC DNA]</scope>
    <source>
        <strain evidence="2">DSM 15894 / CECT 5975 / LMG 20990 / XIL07</strain>
    </source>
</reference>
<dbReference type="RefSeq" id="WP_012877340.1">
    <property type="nucleotide sequence ID" value="NC_013530.1"/>
</dbReference>